<feature type="domain" description="GST N-terminal" evidence="2">
    <location>
        <begin position="6"/>
        <end position="100"/>
    </location>
</feature>
<dbReference type="EMBL" id="JAAAUY010000760">
    <property type="protein sequence ID" value="KAF9326608.1"/>
    <property type="molecule type" value="Genomic_DNA"/>
</dbReference>
<dbReference type="InterPro" id="IPR004045">
    <property type="entry name" value="Glutathione_S-Trfase_N"/>
</dbReference>
<dbReference type="SUPFAM" id="SSF47616">
    <property type="entry name" value="GST C-terminal domain-like"/>
    <property type="match status" value="1"/>
</dbReference>
<gene>
    <name evidence="3" type="primary">GST8</name>
    <name evidence="3" type="ORF">BG006_010002</name>
</gene>
<reference evidence="3" key="1">
    <citation type="journal article" date="2020" name="Fungal Divers.">
        <title>Resolving the Mortierellaceae phylogeny through synthesis of multi-gene phylogenetics and phylogenomics.</title>
        <authorList>
            <person name="Vandepol N."/>
            <person name="Liber J."/>
            <person name="Desiro A."/>
            <person name="Na H."/>
            <person name="Kennedy M."/>
            <person name="Barry K."/>
            <person name="Grigoriev I.V."/>
            <person name="Miller A.N."/>
            <person name="O'Donnell K."/>
            <person name="Stajich J.E."/>
            <person name="Bonito G."/>
        </authorList>
    </citation>
    <scope>NUCLEOTIDE SEQUENCE</scope>
    <source>
        <strain evidence="3">NVP1</strain>
    </source>
</reference>
<dbReference type="Proteomes" id="UP000696485">
    <property type="component" value="Unassembled WGS sequence"/>
</dbReference>
<keyword evidence="4" id="KW-1185">Reference proteome</keyword>
<dbReference type="Pfam" id="PF13409">
    <property type="entry name" value="GST_N_2"/>
    <property type="match status" value="1"/>
</dbReference>
<comment type="caution">
    <text evidence="3">The sequence shown here is derived from an EMBL/GenBank/DDBJ whole genome shotgun (WGS) entry which is preliminary data.</text>
</comment>
<sequence length="246" mass="27855">MTETTPTLYILNRNYSSWSLRGWIALRALNIKFDTVELIISSDNETKDLFTPEANALMARAGPTGKVPALHVTKPNGEKHIVFESLALMEYLAEDYPSLWPADKYERAYARSLASEMATSFGALRNYAMNVRAIYPFDATLYTPAVEKNLLRISAIWEELRSKAVQNKDDKGYLFGSFTALDAMYAPLPYRLIGYSLVDKIQGKHAQAYVQHMLNSPEMQEWTKDSKLEPWIIPADELYPISAPSS</sequence>
<evidence type="ECO:0000259" key="2">
    <source>
        <dbReference type="PROSITE" id="PS50404"/>
    </source>
</evidence>
<dbReference type="PROSITE" id="PS50404">
    <property type="entry name" value="GST_NTER"/>
    <property type="match status" value="1"/>
</dbReference>
<dbReference type="InterPro" id="IPR036282">
    <property type="entry name" value="Glutathione-S-Trfase_C_sf"/>
</dbReference>
<protein>
    <submittedName>
        <fullName evidence="3">Glutathione S-transferase 8</fullName>
    </submittedName>
</protein>
<dbReference type="Gene3D" id="1.20.1050.10">
    <property type="match status" value="1"/>
</dbReference>
<evidence type="ECO:0000313" key="3">
    <source>
        <dbReference type="EMBL" id="KAF9326608.1"/>
    </source>
</evidence>
<accession>A0A9P5VIX1</accession>
<proteinExistence type="inferred from homology"/>
<name>A0A9P5VIX1_9FUNG</name>
<dbReference type="InterPro" id="IPR036249">
    <property type="entry name" value="Thioredoxin-like_sf"/>
</dbReference>
<dbReference type="Gene3D" id="3.40.30.10">
    <property type="entry name" value="Glutaredoxin"/>
    <property type="match status" value="1"/>
</dbReference>
<comment type="similarity">
    <text evidence="1">Belongs to the GST superfamily.</text>
</comment>
<evidence type="ECO:0000313" key="4">
    <source>
        <dbReference type="Proteomes" id="UP000696485"/>
    </source>
</evidence>
<dbReference type="AlphaFoldDB" id="A0A9P5VIX1"/>
<dbReference type="PANTHER" id="PTHR44051:SF8">
    <property type="entry name" value="GLUTATHIONE S-TRANSFERASE GSTA"/>
    <property type="match status" value="1"/>
</dbReference>
<dbReference type="PANTHER" id="PTHR44051">
    <property type="entry name" value="GLUTATHIONE S-TRANSFERASE-RELATED"/>
    <property type="match status" value="1"/>
</dbReference>
<evidence type="ECO:0000256" key="1">
    <source>
        <dbReference type="ARBA" id="ARBA00007409"/>
    </source>
</evidence>
<dbReference type="SUPFAM" id="SSF52833">
    <property type="entry name" value="Thioredoxin-like"/>
    <property type="match status" value="1"/>
</dbReference>
<organism evidence="3 4">
    <name type="scientific">Podila minutissima</name>
    <dbReference type="NCBI Taxonomy" id="64525"/>
    <lineage>
        <taxon>Eukaryota</taxon>
        <taxon>Fungi</taxon>
        <taxon>Fungi incertae sedis</taxon>
        <taxon>Mucoromycota</taxon>
        <taxon>Mortierellomycotina</taxon>
        <taxon>Mortierellomycetes</taxon>
        <taxon>Mortierellales</taxon>
        <taxon>Mortierellaceae</taxon>
        <taxon>Podila</taxon>
    </lineage>
</organism>